<reference evidence="1 2" key="1">
    <citation type="submission" date="2016-09" db="EMBL/GenBank/DDBJ databases">
        <title>Genomic Taxonomy of the Vibrionaceae.</title>
        <authorList>
            <person name="Gonzalez-Castillo A."/>
            <person name="Gomez-Gil B."/>
            <person name="Enciso-Ibarra K."/>
        </authorList>
    </citation>
    <scope>NUCLEOTIDE SEQUENCE [LARGE SCALE GENOMIC DNA]</scope>
    <source>
        <strain evidence="1 2">CAIM 703</strain>
    </source>
</reference>
<dbReference type="AlphaFoldDB" id="A0A1Q9HGD4"/>
<dbReference type="Proteomes" id="UP000186313">
    <property type="component" value="Unassembled WGS sequence"/>
</dbReference>
<sequence length="62" mass="6975">MQMVRQIESTYQHASLLEKAYSHALGWAVKVKLALNGLATGCLSADWFELATKSEYSPSTRW</sequence>
<proteinExistence type="predicted"/>
<accession>A0A1Q9HGD4</accession>
<evidence type="ECO:0000313" key="1">
    <source>
        <dbReference type="EMBL" id="OLQ88966.1"/>
    </source>
</evidence>
<comment type="caution">
    <text evidence="1">The sequence shown here is derived from an EMBL/GenBank/DDBJ whole genome shotgun (WGS) entry which is preliminary data.</text>
</comment>
<name>A0A1Q9HGD4_9VIBR</name>
<protein>
    <submittedName>
        <fullName evidence="1">Uncharacterized protein</fullName>
    </submittedName>
</protein>
<evidence type="ECO:0000313" key="2">
    <source>
        <dbReference type="Proteomes" id="UP000186313"/>
    </source>
</evidence>
<organism evidence="1 2">
    <name type="scientific">Vibrio panuliri</name>
    <dbReference type="NCBI Taxonomy" id="1381081"/>
    <lineage>
        <taxon>Bacteria</taxon>
        <taxon>Pseudomonadati</taxon>
        <taxon>Pseudomonadota</taxon>
        <taxon>Gammaproteobacteria</taxon>
        <taxon>Vibrionales</taxon>
        <taxon>Vibrionaceae</taxon>
        <taxon>Vibrio</taxon>
    </lineage>
</organism>
<gene>
    <name evidence="1" type="ORF">BIY22_20525</name>
</gene>
<dbReference type="EMBL" id="MJMJ01000018">
    <property type="protein sequence ID" value="OLQ88966.1"/>
    <property type="molecule type" value="Genomic_DNA"/>
</dbReference>
<dbReference type="STRING" id="1381081.BIY22_20525"/>